<feature type="domain" description="Glycosyl hydrolase family 32 N-terminal" evidence="4">
    <location>
        <begin position="88"/>
        <end position="161"/>
    </location>
</feature>
<dbReference type="InterPro" id="IPR013148">
    <property type="entry name" value="Glyco_hydro_32_N"/>
</dbReference>
<dbReference type="InterPro" id="IPR023296">
    <property type="entry name" value="Glyco_hydro_beta-prop_sf"/>
</dbReference>
<dbReference type="PANTHER" id="PTHR31953">
    <property type="entry name" value="BETA-FRUCTOFURANOSIDASE, INSOLUBLE ISOENZYME CWINV1-RELATED"/>
    <property type="match status" value="1"/>
</dbReference>
<protein>
    <submittedName>
        <fullName evidence="6">Beta-fructofuranosidase, insoluble isoenzyme 2-like</fullName>
    </submittedName>
</protein>
<sequence>MTLRLHRKNISSWVLISGDIVPAVSEKACYPVEAVFEKACYRGAYKALVSLVIPTNASTWALIGCWLCFPSFFSMVLPILKLYKPSFHFQPHKNWMNDPNGPMRYKGLYHMFYQHNPKGAIWSNNSIVWGHSISKDLVNWLSLQHALIPSESHDINGCWSGFDPCIVLGETVTNL</sequence>
<dbReference type="OrthoDB" id="202537at2759"/>
<evidence type="ECO:0000256" key="3">
    <source>
        <dbReference type="ARBA" id="ARBA00023295"/>
    </source>
</evidence>
<gene>
    <name evidence="6" type="primary">LOC101496188</name>
</gene>
<keyword evidence="5" id="KW-1185">Reference proteome</keyword>
<dbReference type="SUPFAM" id="SSF75005">
    <property type="entry name" value="Arabinanase/levansucrase/invertase"/>
    <property type="match status" value="1"/>
</dbReference>
<dbReference type="AlphaFoldDB" id="A0A3Q7YBJ4"/>
<dbReference type="Pfam" id="PF00251">
    <property type="entry name" value="Glyco_hydro_32N"/>
    <property type="match status" value="1"/>
</dbReference>
<organism evidence="5 6">
    <name type="scientific">Cicer arietinum</name>
    <name type="common">Chickpea</name>
    <name type="synonym">Garbanzo</name>
    <dbReference type="NCBI Taxonomy" id="3827"/>
    <lineage>
        <taxon>Eukaryota</taxon>
        <taxon>Viridiplantae</taxon>
        <taxon>Streptophyta</taxon>
        <taxon>Embryophyta</taxon>
        <taxon>Tracheophyta</taxon>
        <taxon>Spermatophyta</taxon>
        <taxon>Magnoliopsida</taxon>
        <taxon>eudicotyledons</taxon>
        <taxon>Gunneridae</taxon>
        <taxon>Pentapetalae</taxon>
        <taxon>rosids</taxon>
        <taxon>fabids</taxon>
        <taxon>Fabales</taxon>
        <taxon>Fabaceae</taxon>
        <taxon>Papilionoideae</taxon>
        <taxon>50 kb inversion clade</taxon>
        <taxon>NPAAA clade</taxon>
        <taxon>Hologalegina</taxon>
        <taxon>IRL clade</taxon>
        <taxon>Cicereae</taxon>
        <taxon>Cicer</taxon>
    </lineage>
</organism>
<dbReference type="PROSITE" id="PS00609">
    <property type="entry name" value="GLYCOSYL_HYDROL_F32"/>
    <property type="match status" value="1"/>
</dbReference>
<dbReference type="Gene3D" id="2.115.10.20">
    <property type="entry name" value="Glycosyl hydrolase domain, family 43"/>
    <property type="match status" value="1"/>
</dbReference>
<dbReference type="GO" id="GO:0004553">
    <property type="term" value="F:hydrolase activity, hydrolyzing O-glycosyl compounds"/>
    <property type="evidence" value="ECO:0007669"/>
    <property type="project" value="InterPro"/>
</dbReference>
<accession>A0A3Q7YBJ4</accession>
<dbReference type="STRING" id="3827.A0A3Q7YBJ4"/>
<name>A0A3Q7YBJ4_CICAR</name>
<evidence type="ECO:0000256" key="1">
    <source>
        <dbReference type="ARBA" id="ARBA00009902"/>
    </source>
</evidence>
<evidence type="ECO:0000313" key="6">
    <source>
        <dbReference type="RefSeq" id="XP_027186615.1"/>
    </source>
</evidence>
<evidence type="ECO:0000256" key="2">
    <source>
        <dbReference type="ARBA" id="ARBA00022801"/>
    </source>
</evidence>
<comment type="similarity">
    <text evidence="1">Belongs to the glycosyl hydrolase 32 family.</text>
</comment>
<dbReference type="InterPro" id="IPR050551">
    <property type="entry name" value="Fructan_Metab_Enzymes"/>
</dbReference>
<evidence type="ECO:0000313" key="5">
    <source>
        <dbReference type="Proteomes" id="UP000087171"/>
    </source>
</evidence>
<proteinExistence type="inferred from homology"/>
<keyword evidence="2" id="KW-0378">Hydrolase</keyword>
<dbReference type="Proteomes" id="UP000087171">
    <property type="component" value="Unplaced"/>
</dbReference>
<evidence type="ECO:0000259" key="4">
    <source>
        <dbReference type="Pfam" id="PF00251"/>
    </source>
</evidence>
<dbReference type="GO" id="GO:0005975">
    <property type="term" value="P:carbohydrate metabolic process"/>
    <property type="evidence" value="ECO:0007669"/>
    <property type="project" value="InterPro"/>
</dbReference>
<dbReference type="RefSeq" id="XP_027186615.1">
    <property type="nucleotide sequence ID" value="XM_027330814.1"/>
</dbReference>
<keyword evidence="3" id="KW-0326">Glycosidase</keyword>
<dbReference type="InterPro" id="IPR018053">
    <property type="entry name" value="Glyco_hydro_32_AS"/>
</dbReference>
<reference evidence="6" key="1">
    <citation type="submission" date="2025-08" db="UniProtKB">
        <authorList>
            <consortium name="RefSeq"/>
        </authorList>
    </citation>
    <scope>IDENTIFICATION</scope>
    <source>
        <tissue evidence="6">Etiolated seedlings</tissue>
    </source>
</reference>